<proteinExistence type="predicted"/>
<comment type="subcellular location">
    <subcellularLocation>
        <location evidence="1">Cell membrane</location>
        <topology evidence="1">Single-pass type I membrane protein</topology>
    </subcellularLocation>
    <subcellularLocation>
        <location evidence="3">Cell projection</location>
        <location evidence="3">Axon</location>
    </subcellularLocation>
    <subcellularLocation>
        <location evidence="2">Cell projection</location>
        <location evidence="2">Dendrite</location>
    </subcellularLocation>
</comment>
<feature type="domain" description="Ig-like" evidence="19">
    <location>
        <begin position="121"/>
        <end position="234"/>
    </location>
</feature>
<dbReference type="PROSITE" id="PS50835">
    <property type="entry name" value="IG_LIKE"/>
    <property type="match status" value="4"/>
</dbReference>
<accession>A0A9Q1DNX6</accession>
<keyword evidence="18" id="KW-0732">Signal</keyword>
<evidence type="ECO:0000256" key="10">
    <source>
        <dbReference type="ARBA" id="ARBA00023130"/>
    </source>
</evidence>
<dbReference type="InterPro" id="IPR003006">
    <property type="entry name" value="Ig/MHC_CS"/>
</dbReference>
<evidence type="ECO:0000256" key="8">
    <source>
        <dbReference type="ARBA" id="ARBA00022889"/>
    </source>
</evidence>
<dbReference type="PANTHER" id="PTHR11973:SF2">
    <property type="entry name" value="CD166 ANTIGEN"/>
    <property type="match status" value="1"/>
</dbReference>
<evidence type="ECO:0000313" key="20">
    <source>
        <dbReference type="EMBL" id="KAJ8275968.1"/>
    </source>
</evidence>
<dbReference type="Pfam" id="PF13927">
    <property type="entry name" value="Ig_3"/>
    <property type="match status" value="1"/>
</dbReference>
<keyword evidence="5 17" id="KW-0812">Transmembrane</keyword>
<dbReference type="Proteomes" id="UP001152803">
    <property type="component" value="Unassembled WGS sequence"/>
</dbReference>
<dbReference type="InterPro" id="IPR013162">
    <property type="entry name" value="CD80_C2-set"/>
</dbReference>
<keyword evidence="14" id="KW-0966">Cell projection</keyword>
<dbReference type="SUPFAM" id="SSF48726">
    <property type="entry name" value="Immunoglobulin"/>
    <property type="match status" value="4"/>
</dbReference>
<evidence type="ECO:0000256" key="6">
    <source>
        <dbReference type="ARBA" id="ARBA00022737"/>
    </source>
</evidence>
<dbReference type="InterPro" id="IPR013783">
    <property type="entry name" value="Ig-like_fold"/>
</dbReference>
<dbReference type="Pfam" id="PF08205">
    <property type="entry name" value="C2-set_2"/>
    <property type="match status" value="1"/>
</dbReference>
<comment type="caution">
    <text evidence="20">The sequence shown here is derived from an EMBL/GenBank/DDBJ whole genome shotgun (WGS) entry which is preliminary data.</text>
</comment>
<evidence type="ECO:0000256" key="1">
    <source>
        <dbReference type="ARBA" id="ARBA00004251"/>
    </source>
</evidence>
<evidence type="ECO:0000256" key="13">
    <source>
        <dbReference type="ARBA" id="ARBA00023180"/>
    </source>
</evidence>
<dbReference type="GO" id="GO:0007155">
    <property type="term" value="P:cell adhesion"/>
    <property type="evidence" value="ECO:0007669"/>
    <property type="project" value="UniProtKB-KW"/>
</dbReference>
<feature type="compositionally biased region" description="Basic and acidic residues" evidence="16">
    <location>
        <begin position="533"/>
        <end position="556"/>
    </location>
</feature>
<dbReference type="EMBL" id="JAFJMO010000005">
    <property type="protein sequence ID" value="KAJ8275968.1"/>
    <property type="molecule type" value="Genomic_DNA"/>
</dbReference>
<keyword evidence="4" id="KW-1003">Cell membrane</keyword>
<dbReference type="GO" id="GO:0002250">
    <property type="term" value="P:adaptive immune response"/>
    <property type="evidence" value="ECO:0007669"/>
    <property type="project" value="UniProtKB-KW"/>
</dbReference>
<dbReference type="GO" id="GO:0030424">
    <property type="term" value="C:axon"/>
    <property type="evidence" value="ECO:0007669"/>
    <property type="project" value="UniProtKB-SubCell"/>
</dbReference>
<dbReference type="InterPro" id="IPR036179">
    <property type="entry name" value="Ig-like_dom_sf"/>
</dbReference>
<dbReference type="GO" id="GO:0030425">
    <property type="term" value="C:dendrite"/>
    <property type="evidence" value="ECO:0007669"/>
    <property type="project" value="UniProtKB-SubCell"/>
</dbReference>
<dbReference type="InterPro" id="IPR013106">
    <property type="entry name" value="Ig_V-set"/>
</dbReference>
<feature type="chain" id="PRO_5040254364" description="Ig-like domain-containing protein" evidence="18">
    <location>
        <begin position="24"/>
        <end position="556"/>
    </location>
</feature>
<feature type="signal peptide" evidence="18">
    <location>
        <begin position="1"/>
        <end position="23"/>
    </location>
</feature>
<evidence type="ECO:0000259" key="19">
    <source>
        <dbReference type="PROSITE" id="PS50835"/>
    </source>
</evidence>
<dbReference type="GO" id="GO:0005886">
    <property type="term" value="C:plasma membrane"/>
    <property type="evidence" value="ECO:0007669"/>
    <property type="project" value="UniProtKB-SubCell"/>
</dbReference>
<reference evidence="20" key="1">
    <citation type="journal article" date="2023" name="Science">
        <title>Genome structures resolve the early diversification of teleost fishes.</title>
        <authorList>
            <person name="Parey E."/>
            <person name="Louis A."/>
            <person name="Montfort J."/>
            <person name="Bouchez O."/>
            <person name="Roques C."/>
            <person name="Iampietro C."/>
            <person name="Lluch J."/>
            <person name="Castinel A."/>
            <person name="Donnadieu C."/>
            <person name="Desvignes T."/>
            <person name="Floi Bucao C."/>
            <person name="Jouanno E."/>
            <person name="Wen M."/>
            <person name="Mejri S."/>
            <person name="Dirks R."/>
            <person name="Jansen H."/>
            <person name="Henkel C."/>
            <person name="Chen W.J."/>
            <person name="Zahm M."/>
            <person name="Cabau C."/>
            <person name="Klopp C."/>
            <person name="Thompson A.W."/>
            <person name="Robinson-Rechavi M."/>
            <person name="Braasch I."/>
            <person name="Lecointre G."/>
            <person name="Bobe J."/>
            <person name="Postlethwait J.H."/>
            <person name="Berthelot C."/>
            <person name="Roest Crollius H."/>
            <person name="Guiguen Y."/>
        </authorList>
    </citation>
    <scope>NUCLEOTIDE SEQUENCE</scope>
    <source>
        <strain evidence="20">Concon-B</strain>
    </source>
</reference>
<feature type="domain" description="Ig-like" evidence="19">
    <location>
        <begin position="31"/>
        <end position="111"/>
    </location>
</feature>
<name>A0A9Q1DNX6_CONCO</name>
<evidence type="ECO:0000256" key="7">
    <source>
        <dbReference type="ARBA" id="ARBA00022859"/>
    </source>
</evidence>
<evidence type="ECO:0000256" key="4">
    <source>
        <dbReference type="ARBA" id="ARBA00022475"/>
    </source>
</evidence>
<feature type="transmembrane region" description="Helical" evidence="17">
    <location>
        <begin position="500"/>
        <end position="522"/>
    </location>
</feature>
<evidence type="ECO:0000256" key="2">
    <source>
        <dbReference type="ARBA" id="ARBA00004279"/>
    </source>
</evidence>
<organism evidence="20 21">
    <name type="scientific">Conger conger</name>
    <name type="common">Conger eel</name>
    <name type="synonym">Muraena conger</name>
    <dbReference type="NCBI Taxonomy" id="82655"/>
    <lineage>
        <taxon>Eukaryota</taxon>
        <taxon>Metazoa</taxon>
        <taxon>Chordata</taxon>
        <taxon>Craniata</taxon>
        <taxon>Vertebrata</taxon>
        <taxon>Euteleostomi</taxon>
        <taxon>Actinopterygii</taxon>
        <taxon>Neopterygii</taxon>
        <taxon>Teleostei</taxon>
        <taxon>Anguilliformes</taxon>
        <taxon>Congridae</taxon>
        <taxon>Conger</taxon>
    </lineage>
</organism>
<protein>
    <recommendedName>
        <fullName evidence="19">Ig-like domain-containing protein</fullName>
    </recommendedName>
</protein>
<gene>
    <name evidence="20" type="ORF">COCON_G00077200</name>
</gene>
<evidence type="ECO:0000313" key="21">
    <source>
        <dbReference type="Proteomes" id="UP001152803"/>
    </source>
</evidence>
<keyword evidence="21" id="KW-1185">Reference proteome</keyword>
<keyword evidence="10" id="KW-1064">Adaptive immunity</keyword>
<keyword evidence="7" id="KW-0391">Immunity</keyword>
<keyword evidence="6" id="KW-0677">Repeat</keyword>
<evidence type="ECO:0000256" key="3">
    <source>
        <dbReference type="ARBA" id="ARBA00004489"/>
    </source>
</evidence>
<evidence type="ECO:0000256" key="5">
    <source>
        <dbReference type="ARBA" id="ARBA00022692"/>
    </source>
</evidence>
<keyword evidence="8" id="KW-0130">Cell adhesion</keyword>
<dbReference type="Pfam" id="PF07686">
    <property type="entry name" value="V-set"/>
    <property type="match status" value="1"/>
</dbReference>
<dbReference type="SMART" id="SM00409">
    <property type="entry name" value="IG"/>
    <property type="match status" value="3"/>
</dbReference>
<evidence type="ECO:0000256" key="14">
    <source>
        <dbReference type="ARBA" id="ARBA00023273"/>
    </source>
</evidence>
<evidence type="ECO:0000256" key="16">
    <source>
        <dbReference type="SAM" id="MobiDB-lite"/>
    </source>
</evidence>
<dbReference type="Gene3D" id="2.60.40.10">
    <property type="entry name" value="Immunoglobulins"/>
    <property type="match status" value="4"/>
</dbReference>
<evidence type="ECO:0000256" key="9">
    <source>
        <dbReference type="ARBA" id="ARBA00022989"/>
    </source>
</evidence>
<dbReference type="InterPro" id="IPR007110">
    <property type="entry name" value="Ig-like_dom"/>
</dbReference>
<evidence type="ECO:0000256" key="11">
    <source>
        <dbReference type="ARBA" id="ARBA00023136"/>
    </source>
</evidence>
<dbReference type="AlphaFoldDB" id="A0A9Q1DNX6"/>
<evidence type="ECO:0000256" key="12">
    <source>
        <dbReference type="ARBA" id="ARBA00023157"/>
    </source>
</evidence>
<dbReference type="InterPro" id="IPR051116">
    <property type="entry name" value="Surface_Rcpt/Adhesion_Mol"/>
</dbReference>
<evidence type="ECO:0000256" key="18">
    <source>
        <dbReference type="SAM" id="SignalP"/>
    </source>
</evidence>
<evidence type="ECO:0000256" key="17">
    <source>
        <dbReference type="SAM" id="Phobius"/>
    </source>
</evidence>
<feature type="domain" description="Ig-like" evidence="19">
    <location>
        <begin position="238"/>
        <end position="320"/>
    </location>
</feature>
<sequence>MHSAAYYVGAIIISAMFLQASSSDSIVVLYGETIEVPCNNGGELGDPLFIKWKYDEADGSPGAILTKGRDPGDVTIQATNSYKNRASIAANASLLITNATLEDEKTFTCMVVISGDIEEFPVVVKVQKRPSPPLIKDMAAELENGKLTTLGDCLAQDAHPPAEVIWSKNGLPLADDGTATIITTEETKDPATGLSSTSSKLQYTAKKADVDSEFTCTVKHVLGPDQTSEPRTFSIHYPTERVELQVVANGPIKEGDDVTLKCSADGNPPPTSFNFLLQGKMETVVGSDSYTLVGVTRANTGEYECSVADDHTLQDAKNISVNFLDISLDPSGEIVRAVGVSLPVTVQKNSSGDVKDNVKLDTQPNFDNLKYSDAGLYVCEFSTSGIKQSRFFRLAVQGKPNIKTISKTRVDKQHKVLTCEAEGAPKPSVEWSINGTNEESSYENGMLTHRITVVPTGNLTVACRVTNELGMDVKYIDVSYLFEDNDKRKGPGDGDDQAKLIVGIVVGLILAAAVMGLVYWVYMKKTRQGSWKTGEKESGTSEESKKLEENNHKADV</sequence>
<evidence type="ECO:0000256" key="15">
    <source>
        <dbReference type="ARBA" id="ARBA00023319"/>
    </source>
</evidence>
<dbReference type="OrthoDB" id="9945628at2759"/>
<keyword evidence="11 17" id="KW-0472">Membrane</keyword>
<keyword evidence="15" id="KW-0393">Immunoglobulin domain</keyword>
<keyword evidence="9 17" id="KW-1133">Transmembrane helix</keyword>
<dbReference type="PROSITE" id="PS00290">
    <property type="entry name" value="IG_MHC"/>
    <property type="match status" value="1"/>
</dbReference>
<dbReference type="InterPro" id="IPR003599">
    <property type="entry name" value="Ig_sub"/>
</dbReference>
<feature type="domain" description="Ig-like" evidence="19">
    <location>
        <begin position="400"/>
        <end position="479"/>
    </location>
</feature>
<keyword evidence="12" id="KW-1015">Disulfide bond</keyword>
<keyword evidence="13" id="KW-0325">Glycoprotein</keyword>
<dbReference type="PANTHER" id="PTHR11973">
    <property type="entry name" value="CELL SURFACE GLYCOPROTEIN MUC18-RELATED"/>
    <property type="match status" value="1"/>
</dbReference>
<feature type="region of interest" description="Disordered" evidence="16">
    <location>
        <begin position="530"/>
        <end position="556"/>
    </location>
</feature>